<proteinExistence type="predicted"/>
<evidence type="ECO:0000313" key="2">
    <source>
        <dbReference type="EMBL" id="OHA14634.1"/>
    </source>
</evidence>
<name>A0A1G2LSZ6_9BACT</name>
<gene>
    <name evidence="2" type="ORF">A3G49_05630</name>
</gene>
<reference evidence="2 3" key="1">
    <citation type="journal article" date="2016" name="Nat. Commun.">
        <title>Thousands of microbial genomes shed light on interconnected biogeochemical processes in an aquifer system.</title>
        <authorList>
            <person name="Anantharaman K."/>
            <person name="Brown C.T."/>
            <person name="Hug L.A."/>
            <person name="Sharon I."/>
            <person name="Castelle C.J."/>
            <person name="Probst A.J."/>
            <person name="Thomas B.C."/>
            <person name="Singh A."/>
            <person name="Wilkins M.J."/>
            <person name="Karaoz U."/>
            <person name="Brodie E.L."/>
            <person name="Williams K.H."/>
            <person name="Hubbard S.S."/>
            <person name="Banfield J.F."/>
        </authorList>
    </citation>
    <scope>NUCLEOTIDE SEQUENCE [LARGE SCALE GENOMIC DNA]</scope>
</reference>
<evidence type="ECO:0000256" key="1">
    <source>
        <dbReference type="SAM" id="Phobius"/>
    </source>
</evidence>
<evidence type="ECO:0000313" key="3">
    <source>
        <dbReference type="Proteomes" id="UP000177171"/>
    </source>
</evidence>
<keyword evidence="1" id="KW-0812">Transmembrane</keyword>
<keyword evidence="1" id="KW-1133">Transmembrane helix</keyword>
<dbReference type="EMBL" id="MHQY01000005">
    <property type="protein sequence ID" value="OHA14634.1"/>
    <property type="molecule type" value="Genomic_DNA"/>
</dbReference>
<accession>A0A1G2LSZ6</accession>
<dbReference type="AlphaFoldDB" id="A0A1G2LSZ6"/>
<dbReference type="Proteomes" id="UP000177171">
    <property type="component" value="Unassembled WGS sequence"/>
</dbReference>
<comment type="caution">
    <text evidence="2">The sequence shown here is derived from an EMBL/GenBank/DDBJ whole genome shotgun (WGS) entry which is preliminary data.</text>
</comment>
<keyword evidence="1" id="KW-0472">Membrane</keyword>
<organism evidence="2 3">
    <name type="scientific">Candidatus Sungbacteria bacterium RIFCSPLOWO2_12_FULL_41_11</name>
    <dbReference type="NCBI Taxonomy" id="1802286"/>
    <lineage>
        <taxon>Bacteria</taxon>
        <taxon>Candidatus Sungiibacteriota</taxon>
    </lineage>
</organism>
<feature type="transmembrane region" description="Helical" evidence="1">
    <location>
        <begin position="5"/>
        <end position="24"/>
    </location>
</feature>
<sequence length="224" mass="25629">MNKKILILIVIIIAVISTGVYFWLQQIPVSLVEILPKPIMPSVPTKNDKTITRGKEEWLEYKRPDFGFSFLYPPFLKASSMGSNFIQQKLDAGEMISGTIPPSFDTILFLDDKNNEWFLVEIFHELRQALTPDVIYQACDTQFNGGQLVNRITNAGDTVFLERKSISPYGASEPEFIFNYFYCFKTLKDDVVVLTVRQLQPLNSNKPADLDRIMLKIMASLKTF</sequence>
<protein>
    <submittedName>
        <fullName evidence="2">Uncharacterized protein</fullName>
    </submittedName>
</protein>